<comment type="caution">
    <text evidence="2">The sequence shown here is derived from an EMBL/GenBank/DDBJ whole genome shotgun (WGS) entry which is preliminary data.</text>
</comment>
<feature type="compositionally biased region" description="Polar residues" evidence="1">
    <location>
        <begin position="319"/>
        <end position="333"/>
    </location>
</feature>
<protein>
    <submittedName>
        <fullName evidence="2">Uncharacterized protein</fullName>
    </submittedName>
</protein>
<evidence type="ECO:0000313" key="2">
    <source>
        <dbReference type="EMBL" id="KAG0146420.1"/>
    </source>
</evidence>
<evidence type="ECO:0000313" key="3">
    <source>
        <dbReference type="Proteomes" id="UP000886653"/>
    </source>
</evidence>
<feature type="region of interest" description="Disordered" evidence="1">
    <location>
        <begin position="319"/>
        <end position="339"/>
    </location>
</feature>
<feature type="region of interest" description="Disordered" evidence="1">
    <location>
        <begin position="286"/>
        <end position="305"/>
    </location>
</feature>
<dbReference type="OrthoDB" id="2507135at2759"/>
<feature type="region of interest" description="Disordered" evidence="1">
    <location>
        <begin position="70"/>
        <end position="120"/>
    </location>
</feature>
<reference evidence="2" key="1">
    <citation type="submission" date="2013-11" db="EMBL/GenBank/DDBJ databases">
        <title>Genome sequence of the fusiform rust pathogen reveals effectors for host alternation and coevolution with pine.</title>
        <authorList>
            <consortium name="DOE Joint Genome Institute"/>
            <person name="Smith K."/>
            <person name="Pendleton A."/>
            <person name="Kubisiak T."/>
            <person name="Anderson C."/>
            <person name="Salamov A."/>
            <person name="Aerts A."/>
            <person name="Riley R."/>
            <person name="Clum A."/>
            <person name="Lindquist E."/>
            <person name="Ence D."/>
            <person name="Campbell M."/>
            <person name="Kronenberg Z."/>
            <person name="Feau N."/>
            <person name="Dhillon B."/>
            <person name="Hamelin R."/>
            <person name="Burleigh J."/>
            <person name="Smith J."/>
            <person name="Yandell M."/>
            <person name="Nelson C."/>
            <person name="Grigoriev I."/>
            <person name="Davis J."/>
        </authorList>
    </citation>
    <scope>NUCLEOTIDE SEQUENCE</scope>
    <source>
        <strain evidence="2">G11</strain>
    </source>
</reference>
<sequence length="662" mass="73390">MSPPSSNSTASRQRAASEPHLPSPKPLRAALKSAKRVFHVSQSPVSGYIEHNGMADNEASFRTTRLDHGIFADSTNRAPDRRPVLAFGSNTSRTNDHSRSQTLEDSLPSPDRGPKPVRPIRPTFEVDEDLIARPLPAISSMRLAGHLRKRAPSTALEPSPLPTDENTEDFKTPTPASCIQFNPRVPPPQFTPRFIFEEFERVYRAEDELIRARFAYESPKKSEPEPAPPLESDRERILRQDSLLSPVSTPNRNDRRQAGLGLAFPPRPPSAVFKPDDPHYQIESSPYLHQTFDQEDFTSPDRLESSSRMMKLFESYLENTPKSGNSRSSTDQDPSLGSSLGRLRSCHAIQDELIPRPAVISHELRTPAFAIRRKTTNVALVTTTKKIHDERSPDSDDGIGESPQTPSTGGVPVVRLGRVVEHESDLTPPRIILETQLGKSSVAREPSASWETTPPARPRTPETERQSPFKLVSLSNAAARLTHFREQTAPAHPKVRRTLDNNGWLHWPSVGTTRETRELVGRVLFEEEPRGLGFGSLKQLIGLRRGGTRNTAAPILAGPLLQDWNTPQSNLAIGTMAPPVLTLSPEDDKISPRRVYGKRQGVWETGHWTRGDLNLRPPEHTPEDVIDTVKSKQESKSRILRRAARASASAARSAATGLGIRA</sequence>
<dbReference type="EMBL" id="MU167261">
    <property type="protein sequence ID" value="KAG0146420.1"/>
    <property type="molecule type" value="Genomic_DNA"/>
</dbReference>
<keyword evidence="3" id="KW-1185">Reference proteome</keyword>
<evidence type="ECO:0000256" key="1">
    <source>
        <dbReference type="SAM" id="MobiDB-lite"/>
    </source>
</evidence>
<feature type="compositionally biased region" description="Polar residues" evidence="1">
    <location>
        <begin position="242"/>
        <end position="251"/>
    </location>
</feature>
<feature type="region of interest" description="Disordered" evidence="1">
    <location>
        <begin position="149"/>
        <end position="168"/>
    </location>
</feature>
<dbReference type="AlphaFoldDB" id="A0A9P6NMW9"/>
<name>A0A9P6NMW9_9BASI</name>
<feature type="region of interest" description="Disordered" evidence="1">
    <location>
        <begin position="241"/>
        <end position="280"/>
    </location>
</feature>
<dbReference type="Proteomes" id="UP000886653">
    <property type="component" value="Unassembled WGS sequence"/>
</dbReference>
<feature type="region of interest" description="Disordered" evidence="1">
    <location>
        <begin position="435"/>
        <end position="466"/>
    </location>
</feature>
<feature type="region of interest" description="Disordered" evidence="1">
    <location>
        <begin position="216"/>
        <end position="235"/>
    </location>
</feature>
<organism evidence="2 3">
    <name type="scientific">Cronartium quercuum f. sp. fusiforme G11</name>
    <dbReference type="NCBI Taxonomy" id="708437"/>
    <lineage>
        <taxon>Eukaryota</taxon>
        <taxon>Fungi</taxon>
        <taxon>Dikarya</taxon>
        <taxon>Basidiomycota</taxon>
        <taxon>Pucciniomycotina</taxon>
        <taxon>Pucciniomycetes</taxon>
        <taxon>Pucciniales</taxon>
        <taxon>Coleosporiaceae</taxon>
        <taxon>Cronartium</taxon>
    </lineage>
</organism>
<feature type="compositionally biased region" description="Polar residues" evidence="1">
    <location>
        <begin position="1"/>
        <end position="14"/>
    </location>
</feature>
<feature type="region of interest" description="Disordered" evidence="1">
    <location>
        <begin position="385"/>
        <end position="411"/>
    </location>
</feature>
<gene>
    <name evidence="2" type="ORF">CROQUDRAFT_671176</name>
</gene>
<accession>A0A9P6NMW9</accession>
<proteinExistence type="predicted"/>
<feature type="region of interest" description="Disordered" evidence="1">
    <location>
        <begin position="1"/>
        <end position="35"/>
    </location>
</feature>